<keyword evidence="2" id="KW-1185">Reference proteome</keyword>
<dbReference type="EMBL" id="JAAARO010000013">
    <property type="protein sequence ID" value="KAF5738278.1"/>
    <property type="molecule type" value="Genomic_DNA"/>
</dbReference>
<dbReference type="Proteomes" id="UP000593562">
    <property type="component" value="Unassembled WGS sequence"/>
</dbReference>
<protein>
    <submittedName>
        <fullName evidence="1">Uncharacterized protein</fullName>
    </submittedName>
</protein>
<gene>
    <name evidence="1" type="ORF">HS088_TW13G01174</name>
</gene>
<name>A0A7J7CW93_TRIWF</name>
<sequence length="117" mass="13086">MYAVCYSRSCKLVIPAGCEITSSKFLNVLFTLDVGFVFFHQDSEVLWLGVEPFFWTFFVHKAVMTPPPPSVFWLVEALISVECGPFGGQSVIFESLGSCCCVLPVLCDYNVVNQCPW</sequence>
<evidence type="ECO:0000313" key="2">
    <source>
        <dbReference type="Proteomes" id="UP000593562"/>
    </source>
</evidence>
<organism evidence="1 2">
    <name type="scientific">Tripterygium wilfordii</name>
    <name type="common">Thunder God vine</name>
    <dbReference type="NCBI Taxonomy" id="458696"/>
    <lineage>
        <taxon>Eukaryota</taxon>
        <taxon>Viridiplantae</taxon>
        <taxon>Streptophyta</taxon>
        <taxon>Embryophyta</taxon>
        <taxon>Tracheophyta</taxon>
        <taxon>Spermatophyta</taxon>
        <taxon>Magnoliopsida</taxon>
        <taxon>eudicotyledons</taxon>
        <taxon>Gunneridae</taxon>
        <taxon>Pentapetalae</taxon>
        <taxon>rosids</taxon>
        <taxon>fabids</taxon>
        <taxon>Celastrales</taxon>
        <taxon>Celastraceae</taxon>
        <taxon>Tripterygium</taxon>
    </lineage>
</organism>
<evidence type="ECO:0000313" key="1">
    <source>
        <dbReference type="EMBL" id="KAF5738278.1"/>
    </source>
</evidence>
<proteinExistence type="predicted"/>
<reference evidence="1 2" key="1">
    <citation type="journal article" date="2020" name="Nat. Commun.">
        <title>Genome of Tripterygium wilfordii and identification of cytochrome P450 involved in triptolide biosynthesis.</title>
        <authorList>
            <person name="Tu L."/>
            <person name="Su P."/>
            <person name="Zhang Z."/>
            <person name="Gao L."/>
            <person name="Wang J."/>
            <person name="Hu T."/>
            <person name="Zhou J."/>
            <person name="Zhang Y."/>
            <person name="Zhao Y."/>
            <person name="Liu Y."/>
            <person name="Song Y."/>
            <person name="Tong Y."/>
            <person name="Lu Y."/>
            <person name="Yang J."/>
            <person name="Xu C."/>
            <person name="Jia M."/>
            <person name="Peters R.J."/>
            <person name="Huang L."/>
            <person name="Gao W."/>
        </authorList>
    </citation>
    <scope>NUCLEOTIDE SEQUENCE [LARGE SCALE GENOMIC DNA]</scope>
    <source>
        <strain evidence="2">cv. XIE 37</strain>
        <tissue evidence="1">Leaf</tissue>
    </source>
</reference>
<accession>A0A7J7CW93</accession>
<comment type="caution">
    <text evidence="1">The sequence shown here is derived from an EMBL/GenBank/DDBJ whole genome shotgun (WGS) entry which is preliminary data.</text>
</comment>
<dbReference type="AlphaFoldDB" id="A0A7J7CW93"/>
<dbReference type="InParanoid" id="A0A7J7CW93"/>